<dbReference type="InterPro" id="IPR004367">
    <property type="entry name" value="Cyclin_C-dom"/>
</dbReference>
<keyword evidence="1" id="KW-0132">Cell division</keyword>
<gene>
    <name evidence="6" type="ORF">DIABBA_LOCUS3299</name>
</gene>
<dbReference type="GO" id="GO:0051726">
    <property type="term" value="P:regulation of cell cycle"/>
    <property type="evidence" value="ECO:0007669"/>
    <property type="project" value="UniProtKB-ARBA"/>
</dbReference>
<dbReference type="FunFam" id="1.10.472.10:FF:000010">
    <property type="entry name" value="G1/S-specific cyclin Cln1"/>
    <property type="match status" value="1"/>
</dbReference>
<dbReference type="SUPFAM" id="SSF47954">
    <property type="entry name" value="Cyclin-like"/>
    <property type="match status" value="2"/>
</dbReference>
<keyword evidence="7" id="KW-1185">Reference proteome</keyword>
<name>A0A9N9SUG3_DIABA</name>
<evidence type="ECO:0000313" key="6">
    <source>
        <dbReference type="EMBL" id="CAG9829498.1"/>
    </source>
</evidence>
<keyword evidence="2 4" id="KW-0195">Cyclin</keyword>
<dbReference type="SMART" id="SM00385">
    <property type="entry name" value="CYCLIN"/>
    <property type="match status" value="2"/>
</dbReference>
<reference evidence="6" key="1">
    <citation type="submission" date="2022-01" db="EMBL/GenBank/DDBJ databases">
        <authorList>
            <person name="King R."/>
        </authorList>
    </citation>
    <scope>NUCLEOTIDE SEQUENCE</scope>
</reference>
<evidence type="ECO:0000259" key="5">
    <source>
        <dbReference type="SMART" id="SM00385"/>
    </source>
</evidence>
<dbReference type="PANTHER" id="PTHR10177">
    <property type="entry name" value="CYCLINS"/>
    <property type="match status" value="1"/>
</dbReference>
<evidence type="ECO:0000256" key="3">
    <source>
        <dbReference type="ARBA" id="ARBA00023306"/>
    </source>
</evidence>
<dbReference type="GO" id="GO:0019887">
    <property type="term" value="F:protein kinase regulator activity"/>
    <property type="evidence" value="ECO:0007669"/>
    <property type="project" value="UniProtKB-ARBA"/>
</dbReference>
<dbReference type="Proteomes" id="UP001153709">
    <property type="component" value="Chromosome 2"/>
</dbReference>
<dbReference type="Pfam" id="PF00134">
    <property type="entry name" value="Cyclin_N"/>
    <property type="match status" value="1"/>
</dbReference>
<dbReference type="OrthoDB" id="285802at2759"/>
<organism evidence="6 7">
    <name type="scientific">Diabrotica balteata</name>
    <name type="common">Banded cucumber beetle</name>
    <dbReference type="NCBI Taxonomy" id="107213"/>
    <lineage>
        <taxon>Eukaryota</taxon>
        <taxon>Metazoa</taxon>
        <taxon>Ecdysozoa</taxon>
        <taxon>Arthropoda</taxon>
        <taxon>Hexapoda</taxon>
        <taxon>Insecta</taxon>
        <taxon>Pterygota</taxon>
        <taxon>Neoptera</taxon>
        <taxon>Endopterygota</taxon>
        <taxon>Coleoptera</taxon>
        <taxon>Polyphaga</taxon>
        <taxon>Cucujiformia</taxon>
        <taxon>Chrysomeloidea</taxon>
        <taxon>Chrysomelidae</taxon>
        <taxon>Galerucinae</taxon>
        <taxon>Diabroticina</taxon>
        <taxon>Diabroticites</taxon>
        <taxon>Diabrotica</taxon>
    </lineage>
</organism>
<dbReference type="InterPro" id="IPR039361">
    <property type="entry name" value="Cyclin"/>
</dbReference>
<comment type="similarity">
    <text evidence="4">Belongs to the cyclin family.</text>
</comment>
<dbReference type="InterPro" id="IPR013763">
    <property type="entry name" value="Cyclin-like_dom"/>
</dbReference>
<proteinExistence type="inferred from homology"/>
<feature type="domain" description="Cyclin-like" evidence="5">
    <location>
        <begin position="162"/>
        <end position="254"/>
    </location>
</feature>
<dbReference type="InterPro" id="IPR006671">
    <property type="entry name" value="Cyclin_N"/>
</dbReference>
<dbReference type="CDD" id="cd20529">
    <property type="entry name" value="CYCLIN_CCNJ-like_rpt2"/>
    <property type="match status" value="1"/>
</dbReference>
<evidence type="ECO:0000256" key="2">
    <source>
        <dbReference type="ARBA" id="ARBA00023127"/>
    </source>
</evidence>
<keyword evidence="3" id="KW-0131">Cell cycle</keyword>
<evidence type="ECO:0000256" key="4">
    <source>
        <dbReference type="RuleBase" id="RU000383"/>
    </source>
</evidence>
<protein>
    <recommendedName>
        <fullName evidence="5">Cyclin-like domain-containing protein</fullName>
    </recommendedName>
</protein>
<dbReference type="Gene3D" id="1.10.472.10">
    <property type="entry name" value="Cyclin-like"/>
    <property type="match status" value="2"/>
</dbReference>
<accession>A0A9N9SUG3</accession>
<dbReference type="GO" id="GO:0051301">
    <property type="term" value="P:cell division"/>
    <property type="evidence" value="ECO:0007669"/>
    <property type="project" value="UniProtKB-KW"/>
</dbReference>
<dbReference type="CDD" id="cd20528">
    <property type="entry name" value="CYCLIN_CCNJ-like_rpt1"/>
    <property type="match status" value="1"/>
</dbReference>
<dbReference type="AlphaFoldDB" id="A0A9N9SUG3"/>
<dbReference type="InterPro" id="IPR036915">
    <property type="entry name" value="Cyclin-like_sf"/>
</dbReference>
<sequence>MTMRYVMNKNSVFYLQKDAWTDIKEYKDDYKKVITEREMYRLPFLHQSPQFSYRHHLIEYLKKVCIEKKLSHCCLHLAVYLLDVFMDSHSIIPERILLVTNVCLLLAAKTEENNLTIPKISELNNVINNRYQLNDYKILEVVMLKFFHWNVMYPTAPHYVYYYIQSAIDEEDLKDKCIGMRSLFYDLHACVTEYLDKIIQNVHYMQCYKPSKLAAGIIAVSRLDIGLSCWTEQLENITDYKREDIEIQIFILKAKYPFVSCQKCTGVHSI</sequence>
<dbReference type="EMBL" id="OU898277">
    <property type="protein sequence ID" value="CAG9829498.1"/>
    <property type="molecule type" value="Genomic_DNA"/>
</dbReference>
<evidence type="ECO:0000256" key="1">
    <source>
        <dbReference type="ARBA" id="ARBA00022618"/>
    </source>
</evidence>
<dbReference type="Pfam" id="PF02984">
    <property type="entry name" value="Cyclin_C"/>
    <property type="match status" value="1"/>
</dbReference>
<feature type="domain" description="Cyclin-like" evidence="5">
    <location>
        <begin position="59"/>
        <end position="145"/>
    </location>
</feature>
<evidence type="ECO:0000313" key="7">
    <source>
        <dbReference type="Proteomes" id="UP001153709"/>
    </source>
</evidence>